<dbReference type="AlphaFoldDB" id="A0A7M7N1Q2"/>
<dbReference type="NCBIfam" id="TIGR00116">
    <property type="entry name" value="tsf"/>
    <property type="match status" value="1"/>
</dbReference>
<dbReference type="CTD" id="10102"/>
<dbReference type="EnsemblMetazoa" id="XM_030973907">
    <property type="protein sequence ID" value="XP_030829767"/>
    <property type="gene ID" value="LOC578811"/>
</dbReference>
<keyword evidence="3 5" id="KW-0648">Protein biosynthesis</keyword>
<dbReference type="Gene3D" id="3.30.479.20">
    <property type="entry name" value="Elongation factor Ts, dimerisation domain"/>
    <property type="match status" value="2"/>
</dbReference>
<comment type="function">
    <text evidence="5 6">Associates with the EF-Tu.GDP complex and induces the exchange of GDP to GTP. It remains bound to the aminoacyl-tRNA.EF-Tu.GTP complex up to the GTP hydrolysis stage on the ribosome.</text>
</comment>
<dbReference type="InterPro" id="IPR001816">
    <property type="entry name" value="Transl_elong_EFTs/EF1B"/>
</dbReference>
<dbReference type="InParanoid" id="A0A7M7N1Q2"/>
<dbReference type="InterPro" id="IPR014039">
    <property type="entry name" value="Transl_elong_EFTs/EF1B_dimer"/>
</dbReference>
<dbReference type="SUPFAM" id="SSF54713">
    <property type="entry name" value="Elongation factor Ts (EF-Ts), dimerisation domain"/>
    <property type="match status" value="1"/>
</dbReference>
<dbReference type="OMA" id="QEYMLDD"/>
<evidence type="ECO:0000313" key="10">
    <source>
        <dbReference type="Proteomes" id="UP000007110"/>
    </source>
</evidence>
<comment type="similarity">
    <text evidence="1 5 6">Belongs to the EF-Ts family.</text>
</comment>
<dbReference type="InterPro" id="IPR009060">
    <property type="entry name" value="UBA-like_sf"/>
</dbReference>
<evidence type="ECO:0000313" key="9">
    <source>
        <dbReference type="EnsemblMetazoa" id="XP_030829767"/>
    </source>
</evidence>
<comment type="subcellular location">
    <subcellularLocation>
        <location evidence="5">Mitochondrion</location>
    </subcellularLocation>
</comment>
<dbReference type="PANTHER" id="PTHR11741:SF0">
    <property type="entry name" value="ELONGATION FACTOR TS, MITOCHONDRIAL"/>
    <property type="match status" value="1"/>
</dbReference>
<keyword evidence="10" id="KW-1185">Reference proteome</keyword>
<dbReference type="CDD" id="cd14275">
    <property type="entry name" value="UBA_EF-Ts"/>
    <property type="match status" value="1"/>
</dbReference>
<reference evidence="9" key="2">
    <citation type="submission" date="2021-01" db="UniProtKB">
        <authorList>
            <consortium name="EnsemblMetazoa"/>
        </authorList>
    </citation>
    <scope>IDENTIFICATION</scope>
</reference>
<dbReference type="Gene3D" id="1.10.8.10">
    <property type="entry name" value="DNA helicase RuvA subunit, C-terminal domain"/>
    <property type="match status" value="1"/>
</dbReference>
<dbReference type="FunCoup" id="A0A7M7N1Q2">
    <property type="interactions" value="1771"/>
</dbReference>
<protein>
    <recommendedName>
        <fullName evidence="5">Elongation factor Ts, mitochondrial</fullName>
        <shortName evidence="5">EF-Ts</shortName>
        <shortName evidence="5">EF-TsMt</shortName>
    </recommendedName>
</protein>
<dbReference type="KEGG" id="spu:578811"/>
<organism evidence="9 10">
    <name type="scientific">Strongylocentrotus purpuratus</name>
    <name type="common">Purple sea urchin</name>
    <dbReference type="NCBI Taxonomy" id="7668"/>
    <lineage>
        <taxon>Eukaryota</taxon>
        <taxon>Metazoa</taxon>
        <taxon>Echinodermata</taxon>
        <taxon>Eleutherozoa</taxon>
        <taxon>Echinozoa</taxon>
        <taxon>Echinoidea</taxon>
        <taxon>Euechinoidea</taxon>
        <taxon>Echinacea</taxon>
        <taxon>Camarodonta</taxon>
        <taxon>Echinidea</taxon>
        <taxon>Strongylocentrotidae</taxon>
        <taxon>Strongylocentrotus</taxon>
    </lineage>
</organism>
<evidence type="ECO:0000259" key="8">
    <source>
        <dbReference type="Pfam" id="PF00889"/>
    </source>
</evidence>
<dbReference type="GO" id="GO:0005739">
    <property type="term" value="C:mitochondrion"/>
    <property type="evidence" value="ECO:0007669"/>
    <property type="project" value="UniProtKB-SubCell"/>
</dbReference>
<accession>A0A7M7N1Q2</accession>
<evidence type="ECO:0000256" key="7">
    <source>
        <dbReference type="SAM" id="MobiDB-lite"/>
    </source>
</evidence>
<sequence length="344" mass="37901">MLLKTGMSVCLTARHFQLTSMMRLMTTAAATSSKANLAKLRRKTGFSFVNCRKALEKFSNDVDQAEVWLREQAQKEGWSKATKLQGRVTAQGLIGVMCQTNSAIMVEVNCETDFVARNAKFQNLVSHVASAALFSKKGQHEDQNILKLPLSAEDLKSSVGDDGKTMEDLAALTIGQAGENMSIRRGLYLEAPQEFFIGSYVHSALQKSKEENQSKCTMGKYAALVVFKKLGETTTNFRPEVLGRRLSQHVVGMNPLRIGVYSPPDPEDLKSQEMAQPPQSDQSESDPSDEHASVPSSTETETDEMVNQEYLLDPSLTVGELLLQENVEVVDFARFECGESTGDS</sequence>
<dbReference type="RefSeq" id="XP_030829767.1">
    <property type="nucleotide sequence ID" value="XM_030973907.1"/>
</dbReference>
<dbReference type="PANTHER" id="PTHR11741">
    <property type="entry name" value="ELONGATION FACTOR TS"/>
    <property type="match status" value="1"/>
</dbReference>
<feature type="region of interest" description="Disordered" evidence="7">
    <location>
        <begin position="257"/>
        <end position="311"/>
    </location>
</feature>
<name>A0A7M7N1Q2_STRPU</name>
<dbReference type="GO" id="GO:0070125">
    <property type="term" value="P:mitochondrial translational elongation"/>
    <property type="evidence" value="ECO:0000318"/>
    <property type="project" value="GO_Central"/>
</dbReference>
<reference evidence="10" key="1">
    <citation type="submission" date="2015-02" db="EMBL/GenBank/DDBJ databases">
        <title>Genome sequencing for Strongylocentrotus purpuratus.</title>
        <authorList>
            <person name="Murali S."/>
            <person name="Liu Y."/>
            <person name="Vee V."/>
            <person name="English A."/>
            <person name="Wang M."/>
            <person name="Skinner E."/>
            <person name="Han Y."/>
            <person name="Muzny D.M."/>
            <person name="Worley K.C."/>
            <person name="Gibbs R.A."/>
        </authorList>
    </citation>
    <scope>NUCLEOTIDE SEQUENCE</scope>
</reference>
<dbReference type="GeneID" id="578811"/>
<dbReference type="HAMAP" id="MF_00050">
    <property type="entry name" value="EF_Ts"/>
    <property type="match status" value="1"/>
</dbReference>
<keyword evidence="2 5" id="KW-0251">Elongation factor</keyword>
<dbReference type="PROSITE" id="PS01127">
    <property type="entry name" value="EF_TS_2"/>
    <property type="match status" value="1"/>
</dbReference>
<evidence type="ECO:0000256" key="2">
    <source>
        <dbReference type="ARBA" id="ARBA00022768"/>
    </source>
</evidence>
<keyword evidence="4 5" id="KW-0496">Mitochondrion</keyword>
<dbReference type="Pfam" id="PF00889">
    <property type="entry name" value="EF_TS"/>
    <property type="match status" value="1"/>
</dbReference>
<dbReference type="Pfam" id="PF25025">
    <property type="entry name" value="EF-Ts_N"/>
    <property type="match status" value="1"/>
</dbReference>
<dbReference type="InterPro" id="IPR018101">
    <property type="entry name" value="Transl_elong_Ts_CS"/>
</dbReference>
<evidence type="ECO:0000256" key="4">
    <source>
        <dbReference type="ARBA" id="ARBA00023128"/>
    </source>
</evidence>
<dbReference type="GO" id="GO:0003746">
    <property type="term" value="F:translation elongation factor activity"/>
    <property type="evidence" value="ECO:0000318"/>
    <property type="project" value="GO_Central"/>
</dbReference>
<proteinExistence type="inferred from homology"/>
<dbReference type="SUPFAM" id="SSF46934">
    <property type="entry name" value="UBA-like"/>
    <property type="match status" value="1"/>
</dbReference>
<evidence type="ECO:0000256" key="6">
    <source>
        <dbReference type="RuleBase" id="RU000642"/>
    </source>
</evidence>
<dbReference type="Proteomes" id="UP000007110">
    <property type="component" value="Unassembled WGS sequence"/>
</dbReference>
<evidence type="ECO:0000256" key="1">
    <source>
        <dbReference type="ARBA" id="ARBA00005532"/>
    </source>
</evidence>
<dbReference type="InterPro" id="IPR036402">
    <property type="entry name" value="EF-Ts_dimer_sf"/>
</dbReference>
<dbReference type="FunFam" id="1.10.8.10:FF:000031">
    <property type="entry name" value="Elongation factor Ts, mitochondrial"/>
    <property type="match status" value="1"/>
</dbReference>
<dbReference type="OrthoDB" id="277235at2759"/>
<evidence type="ECO:0000256" key="3">
    <source>
        <dbReference type="ARBA" id="ARBA00022917"/>
    </source>
</evidence>
<evidence type="ECO:0000256" key="5">
    <source>
        <dbReference type="HAMAP-Rule" id="MF_03135"/>
    </source>
</evidence>
<feature type="domain" description="Translation elongation factor EFTs/EF1B dimerisation" evidence="8">
    <location>
        <begin position="103"/>
        <end position="339"/>
    </location>
</feature>